<feature type="transmembrane region" description="Helical" evidence="14">
    <location>
        <begin position="31"/>
        <end position="57"/>
    </location>
</feature>
<evidence type="ECO:0000256" key="10">
    <source>
        <dbReference type="ARBA" id="ARBA00023136"/>
    </source>
</evidence>
<dbReference type="Proteomes" id="UP000480854">
    <property type="component" value="Unassembled WGS sequence"/>
</dbReference>
<dbReference type="EMBL" id="QOKW01000028">
    <property type="protein sequence ID" value="KAA0676957.1"/>
    <property type="molecule type" value="Genomic_DNA"/>
</dbReference>
<feature type="transmembrane region" description="Helical" evidence="14">
    <location>
        <begin position="77"/>
        <end position="95"/>
    </location>
</feature>
<keyword evidence="7 14" id="KW-0812">Transmembrane</keyword>
<evidence type="ECO:0000256" key="6">
    <source>
        <dbReference type="ARBA" id="ARBA00022679"/>
    </source>
</evidence>
<comment type="caution">
    <text evidence="15">The sequence shown here is derived from an EMBL/GenBank/DDBJ whole genome shotgun (WGS) entry which is preliminary data.</text>
</comment>
<keyword evidence="5 13" id="KW-1003">Cell membrane</keyword>
<comment type="similarity">
    <text evidence="3 13">Belongs to the membrane-bound acyltransferase family.</text>
</comment>
<dbReference type="PANTHER" id="PTHR13285:SF23">
    <property type="entry name" value="TEICHOIC ACID D-ALANYLTRANSFERASE"/>
    <property type="match status" value="1"/>
</dbReference>
<keyword evidence="10 13" id="KW-0472">Membrane</keyword>
<dbReference type="Pfam" id="PF03062">
    <property type="entry name" value="MBOAT"/>
    <property type="match status" value="1"/>
</dbReference>
<dbReference type="RefSeq" id="WP_149471576.1">
    <property type="nucleotide sequence ID" value="NZ_QOKW01000028.1"/>
</dbReference>
<sequence>MLFPTIPFALFFLVVFAVAWTLRGRWMAHKLFLAVASLVFYGFWDARFVPLLAGMAVVNYGLGAVLGTERGRRGRGWISLAVGANLAVLCLFKYYDFFAETLAGAFAALGITAAPPLLGIALPVGISFFTFHCLSYVIDVHRGRVAPATSAVDLLLYIAFFPHLVAGPIIRASYFLPQLKAPVRKERIRTAWALTLIGTGCVKKIVVAGVVGTTFVDPVFADPAAFARFDLVLAVYGYAVQIYSDFSGYTDMAIGIAALLGFRFPNNFDHPYRAMSLREFWHRWHISLSRWLRDYVYAPLGGNRHGRTRTALNLILTMLVGGLWHGANWTFVLWGLLHGLGLAGERLIGRNRDPDAAPGLPGRLIRRVLVFHVVCLGWILFRSPTLDAAQSYVQAFVHPLEDAPHQATPYTVLLIAAVLLSQQLPVNQWRVLAARQLERWPAMAVGAAFALGLCVVDLLGPEGVAPFIYFQF</sequence>
<dbReference type="InterPro" id="IPR051085">
    <property type="entry name" value="MB_O-acyltransferase"/>
</dbReference>
<keyword evidence="11 13" id="KW-0012">Acyltransferase</keyword>
<evidence type="ECO:0000256" key="8">
    <source>
        <dbReference type="ARBA" id="ARBA00022841"/>
    </source>
</evidence>
<evidence type="ECO:0000256" key="3">
    <source>
        <dbReference type="ARBA" id="ARBA00010323"/>
    </source>
</evidence>
<evidence type="ECO:0000256" key="1">
    <source>
        <dbReference type="ARBA" id="ARBA00004651"/>
    </source>
</evidence>
<accession>A0A9W7KQY4</accession>
<keyword evidence="6 13" id="KW-0808">Transferase</keyword>
<dbReference type="PIRSF" id="PIRSF016636">
    <property type="entry name" value="AlgI_DltB"/>
    <property type="match status" value="1"/>
</dbReference>
<dbReference type="InterPro" id="IPR024194">
    <property type="entry name" value="Ac/AlaTfrase_AlgI/DltB"/>
</dbReference>
<proteinExistence type="inferred from homology"/>
<evidence type="ECO:0000256" key="12">
    <source>
        <dbReference type="ARBA" id="ARBA00031030"/>
    </source>
</evidence>
<dbReference type="GO" id="GO:0016746">
    <property type="term" value="F:acyltransferase activity"/>
    <property type="evidence" value="ECO:0007669"/>
    <property type="project" value="UniProtKB-KW"/>
</dbReference>
<dbReference type="OrthoDB" id="139172at2"/>
<evidence type="ECO:0000313" key="15">
    <source>
        <dbReference type="EMBL" id="KAA0676957.1"/>
    </source>
</evidence>
<evidence type="ECO:0000256" key="4">
    <source>
        <dbReference type="ARBA" id="ARBA00016084"/>
    </source>
</evidence>
<evidence type="ECO:0000256" key="5">
    <source>
        <dbReference type="ARBA" id="ARBA00022475"/>
    </source>
</evidence>
<comment type="subcellular location">
    <subcellularLocation>
        <location evidence="1">Cell membrane</location>
        <topology evidence="1">Multi-pass membrane protein</topology>
    </subcellularLocation>
</comment>
<protein>
    <recommendedName>
        <fullName evidence="4">Probable alginate O-acetylase AlgI</fullName>
    </recommendedName>
    <alternativeName>
        <fullName evidence="12">Alginate biosynthesis protein AlgI</fullName>
    </alternativeName>
</protein>
<evidence type="ECO:0000256" key="9">
    <source>
        <dbReference type="ARBA" id="ARBA00022989"/>
    </source>
</evidence>
<feature type="transmembrane region" description="Helical" evidence="14">
    <location>
        <begin position="314"/>
        <end position="337"/>
    </location>
</feature>
<evidence type="ECO:0000313" key="16">
    <source>
        <dbReference type="Proteomes" id="UP000480854"/>
    </source>
</evidence>
<keyword evidence="8" id="KW-0016">Alginate biosynthesis</keyword>
<feature type="transmembrane region" description="Helical" evidence="14">
    <location>
        <begin position="6"/>
        <end position="22"/>
    </location>
</feature>
<dbReference type="PIRSF" id="PIRSF500217">
    <property type="entry name" value="AlgI"/>
    <property type="match status" value="1"/>
</dbReference>
<feature type="transmembrane region" description="Helical" evidence="14">
    <location>
        <begin position="102"/>
        <end position="126"/>
    </location>
</feature>
<name>A0A9W7KQY4_9PROT</name>
<evidence type="ECO:0000256" key="11">
    <source>
        <dbReference type="ARBA" id="ARBA00023315"/>
    </source>
</evidence>
<dbReference type="InterPro" id="IPR004299">
    <property type="entry name" value="MBOAT_fam"/>
</dbReference>
<evidence type="ECO:0000256" key="2">
    <source>
        <dbReference type="ARBA" id="ARBA00005182"/>
    </source>
</evidence>
<reference evidence="15 16" key="1">
    <citation type="submission" date="2018-07" db="EMBL/GenBank/DDBJ databases">
        <title>Genome sequence of Azospirillum sp. ATCC 49961.</title>
        <authorList>
            <person name="Sant'Anna F.H."/>
            <person name="Baldani J.I."/>
            <person name="Zilli J.E."/>
            <person name="Reis V.M."/>
            <person name="Hartmann A."/>
            <person name="Cruz L."/>
            <person name="de Souza E.M."/>
            <person name="de Oliveira Pedrosa F."/>
            <person name="Passaglia L.M.P."/>
        </authorList>
    </citation>
    <scope>NUCLEOTIDE SEQUENCE [LARGE SCALE GENOMIC DNA]</scope>
    <source>
        <strain evidence="15 16">ATCC 49961</strain>
    </source>
</reference>
<keyword evidence="9 14" id="KW-1133">Transmembrane helix</keyword>
<feature type="transmembrane region" description="Helical" evidence="14">
    <location>
        <begin position="154"/>
        <end position="176"/>
    </location>
</feature>
<dbReference type="GO" id="GO:0005886">
    <property type="term" value="C:plasma membrane"/>
    <property type="evidence" value="ECO:0007669"/>
    <property type="project" value="UniProtKB-SubCell"/>
</dbReference>
<comment type="pathway">
    <text evidence="2">Glycan biosynthesis; alginate biosynthesis.</text>
</comment>
<keyword evidence="16" id="KW-1185">Reference proteome</keyword>
<dbReference type="GO" id="GO:0042121">
    <property type="term" value="P:alginic acid biosynthetic process"/>
    <property type="evidence" value="ECO:0007669"/>
    <property type="project" value="UniProtKB-KW"/>
</dbReference>
<organism evidence="15 16">
    <name type="scientific">Roseomonas genomospecies 6</name>
    <dbReference type="NCBI Taxonomy" id="214106"/>
    <lineage>
        <taxon>Bacteria</taxon>
        <taxon>Pseudomonadati</taxon>
        <taxon>Pseudomonadota</taxon>
        <taxon>Alphaproteobacteria</taxon>
        <taxon>Acetobacterales</taxon>
        <taxon>Roseomonadaceae</taxon>
        <taxon>Roseomonas</taxon>
    </lineage>
</organism>
<dbReference type="PANTHER" id="PTHR13285">
    <property type="entry name" value="ACYLTRANSFERASE"/>
    <property type="match status" value="1"/>
</dbReference>
<evidence type="ECO:0000256" key="14">
    <source>
        <dbReference type="SAM" id="Phobius"/>
    </source>
</evidence>
<dbReference type="AlphaFoldDB" id="A0A9W7KQY4"/>
<gene>
    <name evidence="15" type="ORF">DS843_25090</name>
</gene>
<evidence type="ECO:0000256" key="13">
    <source>
        <dbReference type="PIRNR" id="PIRNR016636"/>
    </source>
</evidence>
<dbReference type="InterPro" id="IPR028362">
    <property type="entry name" value="AlgI"/>
</dbReference>
<evidence type="ECO:0000256" key="7">
    <source>
        <dbReference type="ARBA" id="ARBA00022692"/>
    </source>
</evidence>